<keyword evidence="3" id="KW-1185">Reference proteome</keyword>
<dbReference type="InParanoid" id="A0A1E7F6T3"/>
<dbReference type="KEGG" id="fcy:FRACYDRAFT_242071"/>
<dbReference type="AlphaFoldDB" id="A0A1E7F6T3"/>
<dbReference type="EMBL" id="KV784361">
    <property type="protein sequence ID" value="OEU13725.1"/>
    <property type="molecule type" value="Genomic_DNA"/>
</dbReference>
<evidence type="ECO:0000313" key="2">
    <source>
        <dbReference type="EMBL" id="OEU13725.1"/>
    </source>
</evidence>
<organism evidence="2 3">
    <name type="scientific">Fragilariopsis cylindrus CCMP1102</name>
    <dbReference type="NCBI Taxonomy" id="635003"/>
    <lineage>
        <taxon>Eukaryota</taxon>
        <taxon>Sar</taxon>
        <taxon>Stramenopiles</taxon>
        <taxon>Ochrophyta</taxon>
        <taxon>Bacillariophyta</taxon>
        <taxon>Bacillariophyceae</taxon>
        <taxon>Bacillariophycidae</taxon>
        <taxon>Bacillariales</taxon>
        <taxon>Bacillariaceae</taxon>
        <taxon>Fragilariopsis</taxon>
    </lineage>
</organism>
<gene>
    <name evidence="2" type="ORF">FRACYDRAFT_242071</name>
</gene>
<accession>A0A1E7F6T3</accession>
<feature type="region of interest" description="Disordered" evidence="1">
    <location>
        <begin position="335"/>
        <end position="356"/>
    </location>
</feature>
<feature type="compositionally biased region" description="Acidic residues" evidence="1">
    <location>
        <begin position="450"/>
        <end position="466"/>
    </location>
</feature>
<feature type="compositionally biased region" description="Low complexity" evidence="1">
    <location>
        <begin position="345"/>
        <end position="355"/>
    </location>
</feature>
<protein>
    <submittedName>
        <fullName evidence="2">Uncharacterized protein</fullName>
    </submittedName>
</protein>
<name>A0A1E7F6T3_9STRA</name>
<feature type="region of interest" description="Disordered" evidence="1">
    <location>
        <begin position="529"/>
        <end position="560"/>
    </location>
</feature>
<evidence type="ECO:0000313" key="3">
    <source>
        <dbReference type="Proteomes" id="UP000095751"/>
    </source>
</evidence>
<dbReference type="Proteomes" id="UP000095751">
    <property type="component" value="Unassembled WGS sequence"/>
</dbReference>
<dbReference type="OrthoDB" id="10582595at2759"/>
<feature type="region of interest" description="Disordered" evidence="1">
    <location>
        <begin position="428"/>
        <end position="476"/>
    </location>
</feature>
<proteinExistence type="predicted"/>
<feature type="compositionally biased region" description="Basic and acidic residues" evidence="1">
    <location>
        <begin position="437"/>
        <end position="449"/>
    </location>
</feature>
<sequence>MESLTNHDPEINNPDVVRSSIRWDSHSLMVEINERLDSTSPPSQLDICETLGAASNLPLVVKKAVRYWFSPRIRSKEDVVRYINEVCRHSGFKISTLSNSKQGLDRRAQLVCSRGIIARAPRGKSQSVQTTTTRPITVEEKCPFSVTVYECRKSNRWYIRKYGNGSRTHCGHCKLLPEQVGIRRFQKLTEREGEGWCATAMTPNGITVEQLNQKFGDKIGDGVDDNFSNNDDELFGETRIGRNSYFGSLGGVDNGLSNMNGISNMNIEQNRYLFGLGGLGGLGVEQQQQRLFQQRREQQEQQQRQQALLQQHLQLQLQQQLQQQQLQHNHQLQQLLQHQRRQQHQQRQQLQQQQQPPLLTHADSLLLNEADLLPPIAADVQNMLPFEQLLSPQQVGFSHIPNLTERADDKISNDNDVSRFLSLKDDSEEADLCPSFDGRKRDLDDRNNDDVDDYEDSNNNDEDEEKDKDKAQEQSFIDDYAMLRPTMASLYDDSTSIENESMLPKPESVTSDNQFRTKIETGLDVACREDTKKHPAQTKHGLNDPAPDGVLSKKPRTGVY</sequence>
<reference evidence="2 3" key="1">
    <citation type="submission" date="2016-09" db="EMBL/GenBank/DDBJ databases">
        <title>Extensive genetic diversity and differential bi-allelic expression allows diatom success in the polar Southern Ocean.</title>
        <authorList>
            <consortium name="DOE Joint Genome Institute"/>
            <person name="Mock T."/>
            <person name="Otillar R.P."/>
            <person name="Strauss J."/>
            <person name="Dupont C."/>
            <person name="Frickenhaus S."/>
            <person name="Maumus F."/>
            <person name="Mcmullan M."/>
            <person name="Sanges R."/>
            <person name="Schmutz J."/>
            <person name="Toseland A."/>
            <person name="Valas R."/>
            <person name="Veluchamy A."/>
            <person name="Ward B.J."/>
            <person name="Allen A."/>
            <person name="Barry K."/>
            <person name="Falciatore A."/>
            <person name="Ferrante M."/>
            <person name="Fortunato A.E."/>
            <person name="Gloeckner G."/>
            <person name="Gruber A."/>
            <person name="Hipkin R."/>
            <person name="Janech M."/>
            <person name="Kroth P."/>
            <person name="Leese F."/>
            <person name="Lindquist E."/>
            <person name="Lyon B.R."/>
            <person name="Martin J."/>
            <person name="Mayer C."/>
            <person name="Parker M."/>
            <person name="Quesneville H."/>
            <person name="Raymond J."/>
            <person name="Uhlig C."/>
            <person name="Valentin K.U."/>
            <person name="Worden A.Z."/>
            <person name="Armbrust E.V."/>
            <person name="Bowler C."/>
            <person name="Green B."/>
            <person name="Moulton V."/>
            <person name="Van Oosterhout C."/>
            <person name="Grigoriev I."/>
        </authorList>
    </citation>
    <scope>NUCLEOTIDE SEQUENCE [LARGE SCALE GENOMIC DNA]</scope>
    <source>
        <strain evidence="2 3">CCMP1102</strain>
    </source>
</reference>
<evidence type="ECO:0000256" key="1">
    <source>
        <dbReference type="SAM" id="MobiDB-lite"/>
    </source>
</evidence>